<evidence type="ECO:0000256" key="1">
    <source>
        <dbReference type="SAM" id="SignalP"/>
    </source>
</evidence>
<evidence type="ECO:0000313" key="2">
    <source>
        <dbReference type="EMBL" id="KAB2805430.1"/>
    </source>
</evidence>
<dbReference type="EMBL" id="WBVO01000014">
    <property type="protein sequence ID" value="KAB2805430.1"/>
    <property type="molecule type" value="Genomic_DNA"/>
</dbReference>
<proteinExistence type="predicted"/>
<feature type="chain" id="PRO_5026839838" evidence="1">
    <location>
        <begin position="21"/>
        <end position="223"/>
    </location>
</feature>
<sequence>MNCFKLTAIIAVCSPLAALAGNPYAVTGNTQIANYSDGSSCRYWNVRVFNDNGTPNDPSDDILLACGTVWEAGCPPSTGVSLVDTDELSDGQFYGGIIVEADEENGIFEVLVTKIGSGYAEGMTTATMAQCGSSKHETDNAVESETLECEALYNPDGQTYIRVNKNSTCEFVNTAGQVVGSLELNSGINDLSSIGLTKGVYIARVSTLNEEFPEELVIKVSIR</sequence>
<dbReference type="AlphaFoldDB" id="A0A6N6RCW4"/>
<gene>
    <name evidence="2" type="ORF">F8C67_13325</name>
</gene>
<protein>
    <submittedName>
        <fullName evidence="2">T9SS type A sorting domain-containing protein</fullName>
    </submittedName>
</protein>
<name>A0A6N6RCW4_9FLAO</name>
<organism evidence="2 3">
    <name type="scientific">Phaeocystidibacter luteus</name>
    <dbReference type="NCBI Taxonomy" id="911197"/>
    <lineage>
        <taxon>Bacteria</taxon>
        <taxon>Pseudomonadati</taxon>
        <taxon>Bacteroidota</taxon>
        <taxon>Flavobacteriia</taxon>
        <taxon>Flavobacteriales</taxon>
        <taxon>Phaeocystidibacteraceae</taxon>
        <taxon>Phaeocystidibacter</taxon>
    </lineage>
</organism>
<keyword evidence="3" id="KW-1185">Reference proteome</keyword>
<dbReference type="Proteomes" id="UP000468650">
    <property type="component" value="Unassembled WGS sequence"/>
</dbReference>
<feature type="signal peptide" evidence="1">
    <location>
        <begin position="1"/>
        <end position="20"/>
    </location>
</feature>
<accession>A0A6N6RCW4</accession>
<comment type="caution">
    <text evidence="2">The sequence shown here is derived from an EMBL/GenBank/DDBJ whole genome shotgun (WGS) entry which is preliminary data.</text>
</comment>
<keyword evidence="1" id="KW-0732">Signal</keyword>
<reference evidence="2 3" key="1">
    <citation type="submission" date="2019-09" db="EMBL/GenBank/DDBJ databases">
        <title>Genomes of family Cryomorphaceae.</title>
        <authorList>
            <person name="Bowman J.P."/>
        </authorList>
    </citation>
    <scope>NUCLEOTIDE SEQUENCE [LARGE SCALE GENOMIC DNA]</scope>
    <source>
        <strain evidence="2 3">LMG 25704</strain>
    </source>
</reference>
<evidence type="ECO:0000313" key="3">
    <source>
        <dbReference type="Proteomes" id="UP000468650"/>
    </source>
</evidence>